<dbReference type="Proteomes" id="UP000265520">
    <property type="component" value="Unassembled WGS sequence"/>
</dbReference>
<protein>
    <submittedName>
        <fullName evidence="2">Cyclic nucleotide-gated ion channel 15-like</fullName>
    </submittedName>
</protein>
<gene>
    <name evidence="2" type="ORF">A2U01_0030825</name>
</gene>
<keyword evidence="3" id="KW-1185">Reference proteome</keyword>
<evidence type="ECO:0000256" key="1">
    <source>
        <dbReference type="ARBA" id="ARBA00023303"/>
    </source>
</evidence>
<dbReference type="PANTHER" id="PTHR45651:SF108">
    <property type="entry name" value="PROTEIN CNGC15C"/>
    <property type="match status" value="1"/>
</dbReference>
<accession>A0A392PEJ7</accession>
<dbReference type="SUPFAM" id="SSF81324">
    <property type="entry name" value="Voltage-gated potassium channels"/>
    <property type="match status" value="1"/>
</dbReference>
<keyword evidence="1" id="KW-0406">Ion transport</keyword>
<dbReference type="EMBL" id="LXQA010073699">
    <property type="protein sequence ID" value="MCI09736.1"/>
    <property type="molecule type" value="Genomic_DNA"/>
</dbReference>
<name>A0A392PEJ7_9FABA</name>
<reference evidence="2 3" key="1">
    <citation type="journal article" date="2018" name="Front. Plant Sci.">
        <title>Red Clover (Trifolium pratense) and Zigzag Clover (T. medium) - A Picture of Genomic Similarities and Differences.</title>
        <authorList>
            <person name="Dluhosova J."/>
            <person name="Istvanek J."/>
            <person name="Nedelnik J."/>
            <person name="Repkova J."/>
        </authorList>
    </citation>
    <scope>NUCLEOTIDE SEQUENCE [LARGE SCALE GENOMIC DNA]</scope>
    <source>
        <strain evidence="3">cv. 10/8</strain>
        <tissue evidence="2">Leaf</tissue>
    </source>
</reference>
<sequence>MVAIVVATLGLVLFALLIGNMQTYLQSIIVRLDEWRVKRTDTEQWMHHRQLPS</sequence>
<dbReference type="GO" id="GO:0016020">
    <property type="term" value="C:membrane"/>
    <property type="evidence" value="ECO:0007669"/>
    <property type="project" value="UniProtKB-SubCell"/>
</dbReference>
<dbReference type="GO" id="GO:0034220">
    <property type="term" value="P:monoatomic ion transmembrane transport"/>
    <property type="evidence" value="ECO:0007669"/>
    <property type="project" value="UniProtKB-KW"/>
</dbReference>
<organism evidence="2 3">
    <name type="scientific">Trifolium medium</name>
    <dbReference type="NCBI Taxonomy" id="97028"/>
    <lineage>
        <taxon>Eukaryota</taxon>
        <taxon>Viridiplantae</taxon>
        <taxon>Streptophyta</taxon>
        <taxon>Embryophyta</taxon>
        <taxon>Tracheophyta</taxon>
        <taxon>Spermatophyta</taxon>
        <taxon>Magnoliopsida</taxon>
        <taxon>eudicotyledons</taxon>
        <taxon>Gunneridae</taxon>
        <taxon>Pentapetalae</taxon>
        <taxon>rosids</taxon>
        <taxon>fabids</taxon>
        <taxon>Fabales</taxon>
        <taxon>Fabaceae</taxon>
        <taxon>Papilionoideae</taxon>
        <taxon>50 kb inversion clade</taxon>
        <taxon>NPAAA clade</taxon>
        <taxon>Hologalegina</taxon>
        <taxon>IRL clade</taxon>
        <taxon>Trifolieae</taxon>
        <taxon>Trifolium</taxon>
    </lineage>
</organism>
<keyword evidence="1" id="KW-0407">Ion channel</keyword>
<comment type="caution">
    <text evidence="2">The sequence shown here is derived from an EMBL/GenBank/DDBJ whole genome shotgun (WGS) entry which is preliminary data.</text>
</comment>
<proteinExistence type="predicted"/>
<dbReference type="PANTHER" id="PTHR45651">
    <property type="entry name" value="CYCLIC NUCLEOTIDE-GATED ION CHANNEL 15-RELATED-RELATED"/>
    <property type="match status" value="1"/>
</dbReference>
<dbReference type="AlphaFoldDB" id="A0A392PEJ7"/>
<keyword evidence="1" id="KW-0813">Transport</keyword>
<evidence type="ECO:0000313" key="2">
    <source>
        <dbReference type="EMBL" id="MCI09736.1"/>
    </source>
</evidence>
<evidence type="ECO:0000313" key="3">
    <source>
        <dbReference type="Proteomes" id="UP000265520"/>
    </source>
</evidence>